<accession>A0A8S9ZGM6</accession>
<reference evidence="2" key="1">
    <citation type="journal article" date="2020" name="Ecol. Evol.">
        <title>Genome structure and content of the rice root-knot nematode (Meloidogyne graminicola).</title>
        <authorList>
            <person name="Phan N.T."/>
            <person name="Danchin E.G.J."/>
            <person name="Klopp C."/>
            <person name="Perfus-Barbeoch L."/>
            <person name="Kozlowski D.K."/>
            <person name="Koutsovoulos G.D."/>
            <person name="Lopez-Roques C."/>
            <person name="Bouchez O."/>
            <person name="Zahm M."/>
            <person name="Besnard G."/>
            <person name="Bellafiore S."/>
        </authorList>
    </citation>
    <scope>NUCLEOTIDE SEQUENCE</scope>
    <source>
        <strain evidence="2">VN-18</strain>
    </source>
</reference>
<sequence>MYFQLFTFILFILLKINGVGALSCAEETNIDPGKLIKLPNCIAKENQVCTAVMCDADKTFAASCGVCPSEKIELNGKLCDCITCNRDNCNVIIERLPTTQAPKPKPVENAAICHFHDVQILMIVFVA</sequence>
<evidence type="ECO:0000313" key="2">
    <source>
        <dbReference type="EMBL" id="KAF7632448.1"/>
    </source>
</evidence>
<proteinExistence type="predicted"/>
<feature type="non-terminal residue" evidence="2">
    <location>
        <position position="1"/>
    </location>
</feature>
<gene>
    <name evidence="2" type="ORF">Mgra_00008143</name>
</gene>
<feature type="signal peptide" evidence="1">
    <location>
        <begin position="1"/>
        <end position="21"/>
    </location>
</feature>
<keyword evidence="1" id="KW-0732">Signal</keyword>
<protein>
    <submittedName>
        <fullName evidence="2">Uncharacterized protein</fullName>
    </submittedName>
</protein>
<feature type="chain" id="PRO_5035950185" evidence="1">
    <location>
        <begin position="22"/>
        <end position="127"/>
    </location>
</feature>
<name>A0A8S9ZGM6_9BILA</name>
<dbReference type="Proteomes" id="UP000605970">
    <property type="component" value="Unassembled WGS sequence"/>
</dbReference>
<dbReference type="AlphaFoldDB" id="A0A8S9ZGM6"/>
<keyword evidence="3" id="KW-1185">Reference proteome</keyword>
<dbReference type="EMBL" id="JABEBT010000102">
    <property type="protein sequence ID" value="KAF7632448.1"/>
    <property type="molecule type" value="Genomic_DNA"/>
</dbReference>
<evidence type="ECO:0000313" key="3">
    <source>
        <dbReference type="Proteomes" id="UP000605970"/>
    </source>
</evidence>
<comment type="caution">
    <text evidence="2">The sequence shown here is derived from an EMBL/GenBank/DDBJ whole genome shotgun (WGS) entry which is preliminary data.</text>
</comment>
<organism evidence="2 3">
    <name type="scientific">Meloidogyne graminicola</name>
    <dbReference type="NCBI Taxonomy" id="189291"/>
    <lineage>
        <taxon>Eukaryota</taxon>
        <taxon>Metazoa</taxon>
        <taxon>Ecdysozoa</taxon>
        <taxon>Nematoda</taxon>
        <taxon>Chromadorea</taxon>
        <taxon>Rhabditida</taxon>
        <taxon>Tylenchina</taxon>
        <taxon>Tylenchomorpha</taxon>
        <taxon>Tylenchoidea</taxon>
        <taxon>Meloidogynidae</taxon>
        <taxon>Meloidogyninae</taxon>
        <taxon>Meloidogyne</taxon>
    </lineage>
</organism>
<evidence type="ECO:0000256" key="1">
    <source>
        <dbReference type="SAM" id="SignalP"/>
    </source>
</evidence>